<organism evidence="1 2">
    <name type="scientific">Stylosanthes scabra</name>
    <dbReference type="NCBI Taxonomy" id="79078"/>
    <lineage>
        <taxon>Eukaryota</taxon>
        <taxon>Viridiplantae</taxon>
        <taxon>Streptophyta</taxon>
        <taxon>Embryophyta</taxon>
        <taxon>Tracheophyta</taxon>
        <taxon>Spermatophyta</taxon>
        <taxon>Magnoliopsida</taxon>
        <taxon>eudicotyledons</taxon>
        <taxon>Gunneridae</taxon>
        <taxon>Pentapetalae</taxon>
        <taxon>rosids</taxon>
        <taxon>fabids</taxon>
        <taxon>Fabales</taxon>
        <taxon>Fabaceae</taxon>
        <taxon>Papilionoideae</taxon>
        <taxon>50 kb inversion clade</taxon>
        <taxon>dalbergioids sensu lato</taxon>
        <taxon>Dalbergieae</taxon>
        <taxon>Pterocarpus clade</taxon>
        <taxon>Stylosanthes</taxon>
    </lineage>
</organism>
<dbReference type="PANTHER" id="PTHR34666">
    <property type="entry name" value="EXPRESSED PROTEIN"/>
    <property type="match status" value="1"/>
</dbReference>
<name>A0ABU6RIH6_9FABA</name>
<dbReference type="Proteomes" id="UP001341840">
    <property type="component" value="Unassembled WGS sequence"/>
</dbReference>
<dbReference type="EMBL" id="JASCZI010030611">
    <property type="protein sequence ID" value="MED6123881.1"/>
    <property type="molecule type" value="Genomic_DNA"/>
</dbReference>
<proteinExistence type="predicted"/>
<dbReference type="PANTHER" id="PTHR34666:SF7">
    <property type="match status" value="1"/>
</dbReference>
<comment type="caution">
    <text evidence="1">The sequence shown here is derived from an EMBL/GenBank/DDBJ whole genome shotgun (WGS) entry which is preliminary data.</text>
</comment>
<evidence type="ECO:0000313" key="2">
    <source>
        <dbReference type="Proteomes" id="UP001341840"/>
    </source>
</evidence>
<protein>
    <submittedName>
        <fullName evidence="1">Uncharacterized protein</fullName>
    </submittedName>
</protein>
<evidence type="ECO:0000313" key="1">
    <source>
        <dbReference type="EMBL" id="MED6123881.1"/>
    </source>
</evidence>
<accession>A0ABU6RIH6</accession>
<gene>
    <name evidence="1" type="ORF">PIB30_053748</name>
</gene>
<reference evidence="1 2" key="1">
    <citation type="journal article" date="2023" name="Plants (Basel)">
        <title>Bridging the Gap: Combining Genomics and Transcriptomics Approaches to Understand Stylosanthes scabra, an Orphan Legume from the Brazilian Caatinga.</title>
        <authorList>
            <person name="Ferreira-Neto J.R.C."/>
            <person name="da Silva M.D."/>
            <person name="Binneck E."/>
            <person name="de Melo N.F."/>
            <person name="da Silva R.H."/>
            <person name="de Melo A.L.T.M."/>
            <person name="Pandolfi V."/>
            <person name="Bustamante F.O."/>
            <person name="Brasileiro-Vidal A.C."/>
            <person name="Benko-Iseppon A.M."/>
        </authorList>
    </citation>
    <scope>NUCLEOTIDE SEQUENCE [LARGE SCALE GENOMIC DNA]</scope>
    <source>
        <tissue evidence="1">Leaves</tissue>
    </source>
</reference>
<sequence length="145" mass="15957">MNTEDFSFPRISENCSCHGIDSPPLWNLSPAAASPNTYKGDYERAHCFESKIVASNKGKSGEEDQMDLLWEDFNEELTPTTIGSAVSDSSSSSELVEFRCATAFTLAKKTNGALVHSNKNRHGLVLIVKVLKNLFNKKGTLMNII</sequence>
<keyword evidence="2" id="KW-1185">Reference proteome</keyword>